<organism evidence="2 3">
    <name type="scientific">Fodinibius halophilus</name>
    <dbReference type="NCBI Taxonomy" id="1736908"/>
    <lineage>
        <taxon>Bacteria</taxon>
        <taxon>Pseudomonadati</taxon>
        <taxon>Balneolota</taxon>
        <taxon>Balneolia</taxon>
        <taxon>Balneolales</taxon>
        <taxon>Balneolaceae</taxon>
        <taxon>Fodinibius</taxon>
    </lineage>
</organism>
<keyword evidence="1" id="KW-0812">Transmembrane</keyword>
<keyword evidence="3" id="KW-1185">Reference proteome</keyword>
<evidence type="ECO:0000313" key="3">
    <source>
        <dbReference type="Proteomes" id="UP000479132"/>
    </source>
</evidence>
<gene>
    <name evidence="2" type="ORF">G3569_02560</name>
</gene>
<reference evidence="2 3" key="1">
    <citation type="submission" date="2020-02" db="EMBL/GenBank/DDBJ databases">
        <title>Aliifodinibius halophilus 2W32, complete genome.</title>
        <authorList>
            <person name="Li Y."/>
            <person name="Wu S."/>
        </authorList>
    </citation>
    <scope>NUCLEOTIDE SEQUENCE [LARGE SCALE GENOMIC DNA]</scope>
    <source>
        <strain evidence="2 3">2W32</strain>
    </source>
</reference>
<feature type="transmembrane region" description="Helical" evidence="1">
    <location>
        <begin position="7"/>
        <end position="28"/>
    </location>
</feature>
<evidence type="ECO:0000313" key="2">
    <source>
        <dbReference type="EMBL" id="NGP87223.1"/>
    </source>
</evidence>
<dbReference type="AlphaFoldDB" id="A0A6M1T3L0"/>
<name>A0A6M1T3L0_9BACT</name>
<comment type="caution">
    <text evidence="2">The sequence shown here is derived from an EMBL/GenBank/DDBJ whole genome shotgun (WGS) entry which is preliminary data.</text>
</comment>
<accession>A0A6M1T3L0</accession>
<evidence type="ECO:0000256" key="1">
    <source>
        <dbReference type="SAM" id="Phobius"/>
    </source>
</evidence>
<keyword evidence="1" id="KW-0472">Membrane</keyword>
<proteinExistence type="predicted"/>
<dbReference type="EMBL" id="JAALLS010000002">
    <property type="protein sequence ID" value="NGP87223.1"/>
    <property type="molecule type" value="Genomic_DNA"/>
</dbReference>
<dbReference type="RefSeq" id="WP_165265771.1">
    <property type="nucleotide sequence ID" value="NZ_JAALLS010000002.1"/>
</dbReference>
<keyword evidence="1" id="KW-1133">Transmembrane helix</keyword>
<dbReference type="Proteomes" id="UP000479132">
    <property type="component" value="Unassembled WGS sequence"/>
</dbReference>
<feature type="transmembrane region" description="Helical" evidence="1">
    <location>
        <begin position="34"/>
        <end position="54"/>
    </location>
</feature>
<sequence length="64" mass="7360">MKLYKFIGYLIGSFLGILLYELMVYYTGPYTVDWLDLILQGITIATAIAITMVFSQRWGKETSQ</sequence>
<protein>
    <submittedName>
        <fullName evidence="2">Uncharacterized protein</fullName>
    </submittedName>
</protein>